<keyword evidence="2" id="KW-1185">Reference proteome</keyword>
<dbReference type="EMBL" id="KQ976511">
    <property type="protein sequence ID" value="KYM82596.1"/>
    <property type="molecule type" value="Genomic_DNA"/>
</dbReference>
<evidence type="ECO:0000313" key="2">
    <source>
        <dbReference type="Proteomes" id="UP000078540"/>
    </source>
</evidence>
<accession>A0A195BDF1</accession>
<gene>
    <name evidence="1" type="ORF">ALC53_07087</name>
</gene>
<dbReference type="AlphaFoldDB" id="A0A195BDF1"/>
<sequence length="89" mass="9482">MVRRLGVAGVSSPLQWSPGQTVRSIEGRSYTFLGGGHPALCRPSHMPSTITPCHLPYDTTAFSLLLSLAIFLPMLSSSVCEASLSESFA</sequence>
<evidence type="ECO:0000313" key="1">
    <source>
        <dbReference type="EMBL" id="KYM82596.1"/>
    </source>
</evidence>
<proteinExistence type="predicted"/>
<protein>
    <submittedName>
        <fullName evidence="1">Uncharacterized protein</fullName>
    </submittedName>
</protein>
<organism evidence="1 2">
    <name type="scientific">Atta colombica</name>
    <dbReference type="NCBI Taxonomy" id="520822"/>
    <lineage>
        <taxon>Eukaryota</taxon>
        <taxon>Metazoa</taxon>
        <taxon>Ecdysozoa</taxon>
        <taxon>Arthropoda</taxon>
        <taxon>Hexapoda</taxon>
        <taxon>Insecta</taxon>
        <taxon>Pterygota</taxon>
        <taxon>Neoptera</taxon>
        <taxon>Endopterygota</taxon>
        <taxon>Hymenoptera</taxon>
        <taxon>Apocrita</taxon>
        <taxon>Aculeata</taxon>
        <taxon>Formicoidea</taxon>
        <taxon>Formicidae</taxon>
        <taxon>Myrmicinae</taxon>
        <taxon>Atta</taxon>
    </lineage>
</organism>
<dbReference type="Proteomes" id="UP000078540">
    <property type="component" value="Unassembled WGS sequence"/>
</dbReference>
<reference evidence="1 2" key="1">
    <citation type="submission" date="2015-09" db="EMBL/GenBank/DDBJ databases">
        <title>Atta colombica WGS genome.</title>
        <authorList>
            <person name="Nygaard S."/>
            <person name="Hu H."/>
            <person name="Boomsma J."/>
            <person name="Zhang G."/>
        </authorList>
    </citation>
    <scope>NUCLEOTIDE SEQUENCE [LARGE SCALE GENOMIC DNA]</scope>
    <source>
        <strain evidence="1">Treedump-2</strain>
        <tissue evidence="1">Whole body</tissue>
    </source>
</reference>
<name>A0A195BDF1_9HYME</name>